<proteinExistence type="predicted"/>
<dbReference type="Proteomes" id="UP000715095">
    <property type="component" value="Unassembled WGS sequence"/>
</dbReference>
<dbReference type="RefSeq" id="WP_205102852.1">
    <property type="nucleotide sequence ID" value="NZ_JACJJC010000010.1"/>
</dbReference>
<name>A0ABS2DSH3_9BURK</name>
<evidence type="ECO:0000313" key="2">
    <source>
        <dbReference type="Proteomes" id="UP000715095"/>
    </source>
</evidence>
<keyword evidence="2" id="KW-1185">Reference proteome</keyword>
<gene>
    <name evidence="1" type="ORF">H6A60_07280</name>
</gene>
<sequence length="81" mass="9353">MVSATSARDGLIEEMLLKDDPHYQRLFSAWASAKNTAKRAAARAAVEVYKESKFEAYRTTHPGLYDALMRERHAIDRRRVR</sequence>
<protein>
    <submittedName>
        <fullName evidence="1">Uncharacterized protein</fullName>
    </submittedName>
</protein>
<evidence type="ECO:0000313" key="1">
    <source>
        <dbReference type="EMBL" id="MBM6704283.1"/>
    </source>
</evidence>
<comment type="caution">
    <text evidence="1">The sequence shown here is derived from an EMBL/GenBank/DDBJ whole genome shotgun (WGS) entry which is preliminary data.</text>
</comment>
<accession>A0ABS2DSH3</accession>
<dbReference type="EMBL" id="JACJJC010000010">
    <property type="protein sequence ID" value="MBM6704283.1"/>
    <property type="molecule type" value="Genomic_DNA"/>
</dbReference>
<reference evidence="1 2" key="1">
    <citation type="journal article" date="2021" name="Sci. Rep.">
        <title>The distribution of antibiotic resistance genes in chicken gut microbiota commensals.</title>
        <authorList>
            <person name="Juricova H."/>
            <person name="Matiasovicova J."/>
            <person name="Kubasova T."/>
            <person name="Cejkova D."/>
            <person name="Rychlik I."/>
        </authorList>
    </citation>
    <scope>NUCLEOTIDE SEQUENCE [LARGE SCALE GENOMIC DNA]</scope>
    <source>
        <strain evidence="1 2">An829</strain>
    </source>
</reference>
<organism evidence="1 2">
    <name type="scientific">Sutterella massiliensis</name>
    <dbReference type="NCBI Taxonomy" id="1816689"/>
    <lineage>
        <taxon>Bacteria</taxon>
        <taxon>Pseudomonadati</taxon>
        <taxon>Pseudomonadota</taxon>
        <taxon>Betaproteobacteria</taxon>
        <taxon>Burkholderiales</taxon>
        <taxon>Sutterellaceae</taxon>
        <taxon>Sutterella</taxon>
    </lineage>
</organism>